<proteinExistence type="predicted"/>
<dbReference type="PANTHER" id="PTHR33178:SF3">
    <property type="entry name" value="STRESS-RESPONSE A_B BARREL DOMAIN-CONTAINING PROTEIN UP3"/>
    <property type="match status" value="1"/>
</dbReference>
<reference evidence="4 5" key="1">
    <citation type="submission" date="2024-11" db="EMBL/GenBank/DDBJ databases">
        <title>A near-complete genome assembly of Cinchona calisaya.</title>
        <authorList>
            <person name="Lian D.C."/>
            <person name="Zhao X.W."/>
            <person name="Wei L."/>
        </authorList>
    </citation>
    <scope>NUCLEOTIDE SEQUENCE [LARGE SCALE GENOMIC DNA]</scope>
    <source>
        <tissue evidence="4">Nenye</tissue>
    </source>
</reference>
<evidence type="ECO:0000256" key="2">
    <source>
        <dbReference type="SAM" id="Coils"/>
    </source>
</evidence>
<dbReference type="InterPro" id="IPR013097">
    <property type="entry name" value="Dabb"/>
</dbReference>
<dbReference type="EMBL" id="JBJUIK010000014">
    <property type="protein sequence ID" value="KAL3505530.1"/>
    <property type="molecule type" value="Genomic_DNA"/>
</dbReference>
<sequence length="157" mass="17832">MLALYPHSHLQTTILPPLSHHFLTIPNYYLTPTTRILYSRYASKSDLDTYSAHLDHVVIVIEYVRPIVKDVMAIDWISSGASLISVPLGSAMRVALLKLKEDLGENEKNEGVNELEALDLELEAANKQKDLVRNKLEIRRRDRNGLGRRGKATTWNI</sequence>
<protein>
    <recommendedName>
        <fullName evidence="3">Stress-response A/B barrel domain-containing protein</fullName>
    </recommendedName>
</protein>
<keyword evidence="2" id="KW-0175">Coiled coil</keyword>
<evidence type="ECO:0000313" key="4">
    <source>
        <dbReference type="EMBL" id="KAL3505530.1"/>
    </source>
</evidence>
<feature type="domain" description="Stress-response A/B barrel" evidence="3">
    <location>
        <begin position="1"/>
        <end position="76"/>
    </location>
</feature>
<evidence type="ECO:0000259" key="3">
    <source>
        <dbReference type="PROSITE" id="PS51502"/>
    </source>
</evidence>
<organism evidence="4 5">
    <name type="scientific">Cinchona calisaya</name>
    <dbReference type="NCBI Taxonomy" id="153742"/>
    <lineage>
        <taxon>Eukaryota</taxon>
        <taxon>Viridiplantae</taxon>
        <taxon>Streptophyta</taxon>
        <taxon>Embryophyta</taxon>
        <taxon>Tracheophyta</taxon>
        <taxon>Spermatophyta</taxon>
        <taxon>Magnoliopsida</taxon>
        <taxon>eudicotyledons</taxon>
        <taxon>Gunneridae</taxon>
        <taxon>Pentapetalae</taxon>
        <taxon>asterids</taxon>
        <taxon>lamiids</taxon>
        <taxon>Gentianales</taxon>
        <taxon>Rubiaceae</taxon>
        <taxon>Cinchonoideae</taxon>
        <taxon>Cinchoneae</taxon>
        <taxon>Cinchona</taxon>
    </lineage>
</organism>
<comment type="caution">
    <text evidence="4">The sequence shown here is derived from an EMBL/GenBank/DDBJ whole genome shotgun (WGS) entry which is preliminary data.</text>
</comment>
<dbReference type="PANTHER" id="PTHR33178">
    <property type="match status" value="1"/>
</dbReference>
<dbReference type="InterPro" id="IPR044662">
    <property type="entry name" value="HS1/DABB1-like"/>
</dbReference>
<gene>
    <name evidence="4" type="ORF">ACH5RR_035371</name>
</gene>
<feature type="coiled-coil region" evidence="2">
    <location>
        <begin position="108"/>
        <end position="135"/>
    </location>
</feature>
<dbReference type="Pfam" id="PF07876">
    <property type="entry name" value="Dabb"/>
    <property type="match status" value="1"/>
</dbReference>
<dbReference type="Gene3D" id="3.30.70.100">
    <property type="match status" value="1"/>
</dbReference>
<dbReference type="Proteomes" id="UP001630127">
    <property type="component" value="Unassembled WGS sequence"/>
</dbReference>
<evidence type="ECO:0000256" key="1">
    <source>
        <dbReference type="ARBA" id="ARBA00011738"/>
    </source>
</evidence>
<comment type="subunit">
    <text evidence="1">Homodimer.</text>
</comment>
<evidence type="ECO:0000313" key="5">
    <source>
        <dbReference type="Proteomes" id="UP001630127"/>
    </source>
</evidence>
<accession>A0ABD2YH46</accession>
<keyword evidence="5" id="KW-1185">Reference proteome</keyword>
<dbReference type="AlphaFoldDB" id="A0ABD2YH46"/>
<dbReference type="PROSITE" id="PS51502">
    <property type="entry name" value="S_R_A_B_BARREL"/>
    <property type="match status" value="1"/>
</dbReference>
<dbReference type="SUPFAM" id="SSF54909">
    <property type="entry name" value="Dimeric alpha+beta barrel"/>
    <property type="match status" value="1"/>
</dbReference>
<name>A0ABD2YH46_9GENT</name>
<dbReference type="InterPro" id="IPR011008">
    <property type="entry name" value="Dimeric_a/b-barrel"/>
</dbReference>